<dbReference type="EMBL" id="CP063078">
    <property type="protein sequence ID" value="QOQ86682.1"/>
    <property type="molecule type" value="Genomic_DNA"/>
</dbReference>
<dbReference type="Gene3D" id="3.40.50.300">
    <property type="entry name" value="P-loop containing nucleotide triphosphate hydrolases"/>
    <property type="match status" value="1"/>
</dbReference>
<dbReference type="InterPro" id="IPR002586">
    <property type="entry name" value="CobQ/CobB/MinD/ParA_Nub-bd_dom"/>
</dbReference>
<dbReference type="CDD" id="cd02042">
    <property type="entry name" value="ParAB_family"/>
    <property type="match status" value="1"/>
</dbReference>
<name>A0A7M1LDN3_9BACT</name>
<dbReference type="SUPFAM" id="SSF52540">
    <property type="entry name" value="P-loop containing nucleoside triphosphate hydrolases"/>
    <property type="match status" value="1"/>
</dbReference>
<dbReference type="PIRSF" id="PIRSF009320">
    <property type="entry name" value="Nuc_binding_HP_1000"/>
    <property type="match status" value="1"/>
</dbReference>
<dbReference type="InterPro" id="IPR050678">
    <property type="entry name" value="DNA_Partitioning_ATPase"/>
</dbReference>
<feature type="domain" description="CobQ/CobB/MinD/ParA nucleotide binding" evidence="1">
    <location>
        <begin position="3"/>
        <end position="182"/>
    </location>
</feature>
<proteinExistence type="predicted"/>
<dbReference type="InterPro" id="IPR027417">
    <property type="entry name" value="P-loop_NTPase"/>
</dbReference>
<accession>A0A7M1LDN3</accession>
<protein>
    <submittedName>
        <fullName evidence="2">AAA family ATPase</fullName>
    </submittedName>
</protein>
<dbReference type="PANTHER" id="PTHR13696:SF96">
    <property type="entry name" value="COBQ_COBB_MIND_PARA NUCLEOTIDE BINDING DOMAIN-CONTAINING PROTEIN"/>
    <property type="match status" value="1"/>
</dbReference>
<sequence length="218" mass="24819">MIVSICNEKGGSGKSTLALNMAISQSISKNKLPLLIDTDPQKSIATFLNIRNEENHPKIFDFTYKYGENLKEFLQCCPKDKDVIIDTGGRDSREMRIAIALSDMVIIPTIPSQFDVSVLDKMVNVIKMAKEQNEKLIAYIVINRASTNPFLYKKIESLKSFIEEIEQDYIKLAQTIIYERERYKVATQLGLGVVEIKDKNKAENEIKSLCNELLQCNF</sequence>
<organism evidence="2 3">
    <name type="scientific">Campylobacter corcagiensis</name>
    <dbReference type="NCBI Taxonomy" id="1448857"/>
    <lineage>
        <taxon>Bacteria</taxon>
        <taxon>Pseudomonadati</taxon>
        <taxon>Campylobacterota</taxon>
        <taxon>Epsilonproteobacteria</taxon>
        <taxon>Campylobacterales</taxon>
        <taxon>Campylobacteraceae</taxon>
        <taxon>Campylobacter</taxon>
    </lineage>
</organism>
<keyword evidence="3" id="KW-1185">Reference proteome</keyword>
<dbReference type="PANTHER" id="PTHR13696">
    <property type="entry name" value="P-LOOP CONTAINING NUCLEOSIDE TRIPHOSPHATE HYDROLASE"/>
    <property type="match status" value="1"/>
</dbReference>
<dbReference type="AlphaFoldDB" id="A0A7M1LDN3"/>
<dbReference type="Proteomes" id="UP000594749">
    <property type="component" value="Chromosome"/>
</dbReference>
<evidence type="ECO:0000259" key="1">
    <source>
        <dbReference type="Pfam" id="PF01656"/>
    </source>
</evidence>
<gene>
    <name evidence="2" type="ORF">IMC76_05495</name>
</gene>
<dbReference type="OrthoDB" id="13869at2"/>
<dbReference type="RefSeq" id="WP_025803683.1">
    <property type="nucleotide sequence ID" value="NZ_CP053842.1"/>
</dbReference>
<reference evidence="2 3" key="1">
    <citation type="submission" date="2020-10" db="EMBL/GenBank/DDBJ databases">
        <title>Campylobacter and Helicobacter PacBio genomes.</title>
        <authorList>
            <person name="Lane C."/>
        </authorList>
    </citation>
    <scope>NUCLEOTIDE SEQUENCE [LARGE SCALE GENOMIC DNA]</scope>
    <source>
        <strain evidence="2 3">2016D-0077</strain>
    </source>
</reference>
<evidence type="ECO:0000313" key="2">
    <source>
        <dbReference type="EMBL" id="QOQ86682.1"/>
    </source>
</evidence>
<evidence type="ECO:0000313" key="3">
    <source>
        <dbReference type="Proteomes" id="UP000594749"/>
    </source>
</evidence>
<dbReference type="Pfam" id="PF01656">
    <property type="entry name" value="CbiA"/>
    <property type="match status" value="1"/>
</dbReference>